<gene>
    <name evidence="2" type="ORF">LDAN0321_LOCUS17919</name>
</gene>
<evidence type="ECO:0000256" key="1">
    <source>
        <dbReference type="SAM" id="MobiDB-lite"/>
    </source>
</evidence>
<proteinExistence type="predicted"/>
<feature type="region of interest" description="Disordered" evidence="1">
    <location>
        <begin position="28"/>
        <end position="126"/>
    </location>
</feature>
<organism evidence="2">
    <name type="scientific">Leptocylindrus danicus</name>
    <dbReference type="NCBI Taxonomy" id="163516"/>
    <lineage>
        <taxon>Eukaryota</taxon>
        <taxon>Sar</taxon>
        <taxon>Stramenopiles</taxon>
        <taxon>Ochrophyta</taxon>
        <taxon>Bacillariophyta</taxon>
        <taxon>Coscinodiscophyceae</taxon>
        <taxon>Chaetocerotophycidae</taxon>
        <taxon>Leptocylindrales</taxon>
        <taxon>Leptocylindraceae</taxon>
        <taxon>Leptocylindrus</taxon>
    </lineage>
</organism>
<dbReference type="AlphaFoldDB" id="A0A7S2LHE3"/>
<accession>A0A7S2LHE3</accession>
<dbReference type="EMBL" id="HBGY01028931">
    <property type="protein sequence ID" value="CAD9604802.1"/>
    <property type="molecule type" value="Transcribed_RNA"/>
</dbReference>
<feature type="compositionally biased region" description="Gly residues" evidence="1">
    <location>
        <begin position="36"/>
        <end position="59"/>
    </location>
</feature>
<evidence type="ECO:0000313" key="2">
    <source>
        <dbReference type="EMBL" id="CAD9604802.1"/>
    </source>
</evidence>
<sequence>MSYNNDFGEFGMSREELEEQHRIMRQIEERRTMAAGGRGGPSNSGGGDMSMNNRGGGGYARHDAENNNAYSYNNNNASSNMGGAAASTHEHSRGYDNQPVASSNRAAEPDIEGLPEPKSKKSEIPGIKSMTSNNIILPEMSTSRGKTSIAAKQGSAQNSFTGDVTEGGLVIGKENESENVAAVDQDVERIVRCLECSTVLNVLKTASLVSCPTCWSVSPAVSAA</sequence>
<name>A0A7S2LHE3_9STRA</name>
<protein>
    <submittedName>
        <fullName evidence="2">Uncharacterized protein</fullName>
    </submittedName>
</protein>
<reference evidence="2" key="1">
    <citation type="submission" date="2021-01" db="EMBL/GenBank/DDBJ databases">
        <authorList>
            <person name="Corre E."/>
            <person name="Pelletier E."/>
            <person name="Niang G."/>
            <person name="Scheremetjew M."/>
            <person name="Finn R."/>
            <person name="Kale V."/>
            <person name="Holt S."/>
            <person name="Cochrane G."/>
            <person name="Meng A."/>
            <person name="Brown T."/>
            <person name="Cohen L."/>
        </authorList>
    </citation>
    <scope>NUCLEOTIDE SEQUENCE</scope>
    <source>
        <strain evidence="2">B650</strain>
    </source>
</reference>
<feature type="compositionally biased region" description="Low complexity" evidence="1">
    <location>
        <begin position="66"/>
        <end position="87"/>
    </location>
</feature>